<dbReference type="EMBL" id="JAYRBN010000110">
    <property type="protein sequence ID" value="KAL2725688.1"/>
    <property type="molecule type" value="Genomic_DNA"/>
</dbReference>
<organism evidence="1 2">
    <name type="scientific">Vespula maculifrons</name>
    <name type="common">Eastern yellow jacket</name>
    <name type="synonym">Wasp</name>
    <dbReference type="NCBI Taxonomy" id="7453"/>
    <lineage>
        <taxon>Eukaryota</taxon>
        <taxon>Metazoa</taxon>
        <taxon>Ecdysozoa</taxon>
        <taxon>Arthropoda</taxon>
        <taxon>Hexapoda</taxon>
        <taxon>Insecta</taxon>
        <taxon>Pterygota</taxon>
        <taxon>Neoptera</taxon>
        <taxon>Endopterygota</taxon>
        <taxon>Hymenoptera</taxon>
        <taxon>Apocrita</taxon>
        <taxon>Aculeata</taxon>
        <taxon>Vespoidea</taxon>
        <taxon>Vespidae</taxon>
        <taxon>Vespinae</taxon>
        <taxon>Vespula</taxon>
    </lineage>
</organism>
<gene>
    <name evidence="1" type="ORF">V1477_018126</name>
</gene>
<protein>
    <submittedName>
        <fullName evidence="1">Ankycorbin-like isoform X1</fullName>
    </submittedName>
</protein>
<name>A0ABD2AYJ9_VESMC</name>
<sequence length="156" mass="17797">MTGPTLGVAKYDQPLTFRFSAFPILLLTKHFEAFLYEQLRKLQRRPATPNFCTDAKYCTQKTHRCHHATTAYTSVPVYTYIGGEVQEQTDHFPKIETRGKGQMTVEVTHGDEKQVIALPAERLDCTKRYFVTFTVRGENQGTTKLSRSMKRSATSV</sequence>
<keyword evidence="2" id="KW-1185">Reference proteome</keyword>
<dbReference type="AlphaFoldDB" id="A0ABD2AYJ9"/>
<evidence type="ECO:0000313" key="2">
    <source>
        <dbReference type="Proteomes" id="UP001607303"/>
    </source>
</evidence>
<reference evidence="1 2" key="1">
    <citation type="journal article" date="2024" name="Ann. Entomol. Soc. Am.">
        <title>Genomic analyses of the southern and eastern yellowjacket wasps (Hymenoptera: Vespidae) reveal evolutionary signatures of social life.</title>
        <authorList>
            <person name="Catto M.A."/>
            <person name="Caine P.B."/>
            <person name="Orr S.E."/>
            <person name="Hunt B.G."/>
            <person name="Goodisman M.A.D."/>
        </authorList>
    </citation>
    <scope>NUCLEOTIDE SEQUENCE [LARGE SCALE GENOMIC DNA]</scope>
    <source>
        <strain evidence="1">232</strain>
        <tissue evidence="1">Head and thorax</tissue>
    </source>
</reference>
<proteinExistence type="predicted"/>
<evidence type="ECO:0000313" key="1">
    <source>
        <dbReference type="EMBL" id="KAL2725688.1"/>
    </source>
</evidence>
<comment type="caution">
    <text evidence="1">The sequence shown here is derived from an EMBL/GenBank/DDBJ whole genome shotgun (WGS) entry which is preliminary data.</text>
</comment>
<dbReference type="Proteomes" id="UP001607303">
    <property type="component" value="Unassembled WGS sequence"/>
</dbReference>
<accession>A0ABD2AYJ9</accession>